<comment type="caution">
    <text evidence="1">The sequence shown here is derived from an EMBL/GenBank/DDBJ whole genome shotgun (WGS) entry which is preliminary data.</text>
</comment>
<organism evidence="1 2">
    <name type="scientific">Suillus discolor</name>
    <dbReference type="NCBI Taxonomy" id="1912936"/>
    <lineage>
        <taxon>Eukaryota</taxon>
        <taxon>Fungi</taxon>
        <taxon>Dikarya</taxon>
        <taxon>Basidiomycota</taxon>
        <taxon>Agaricomycotina</taxon>
        <taxon>Agaricomycetes</taxon>
        <taxon>Agaricomycetidae</taxon>
        <taxon>Boletales</taxon>
        <taxon>Suillineae</taxon>
        <taxon>Suillaceae</taxon>
        <taxon>Suillus</taxon>
    </lineage>
</organism>
<accession>A0A9P7F1E5</accession>
<dbReference type="GeneID" id="64704090"/>
<name>A0A9P7F1E5_9AGAM</name>
<proteinExistence type="predicted"/>
<protein>
    <submittedName>
        <fullName evidence="1">Uncharacterized protein</fullName>
    </submittedName>
</protein>
<gene>
    <name evidence="1" type="ORF">F5147DRAFT_776261</name>
</gene>
<dbReference type="Proteomes" id="UP000823399">
    <property type="component" value="Unassembled WGS sequence"/>
</dbReference>
<dbReference type="EMBL" id="JABBWM010000047">
    <property type="protein sequence ID" value="KAG2102517.1"/>
    <property type="molecule type" value="Genomic_DNA"/>
</dbReference>
<evidence type="ECO:0000313" key="1">
    <source>
        <dbReference type="EMBL" id="KAG2102517.1"/>
    </source>
</evidence>
<keyword evidence="2" id="KW-1185">Reference proteome</keyword>
<sequence length="200" mass="22282">MRVFPDAVDYAKPDGLHIRIFVHNLIPLDKAKGFGTDAAGFALLCVIPHSFKHCMYDVHLRKLVLYLQGSSGFSIDLSFSIHLGSATLWLDFCEIDLSTPMTVYIFQTKQMDNEAIIKYLKHFRADNIGGYFLKTLRAANVHAKGSQTMIFEQSFGGFCAATYLLFHSDGLKEIFITGDIPPMVDSPGAVDKALVLKVEE</sequence>
<evidence type="ECO:0000313" key="2">
    <source>
        <dbReference type="Proteomes" id="UP000823399"/>
    </source>
</evidence>
<dbReference type="OrthoDB" id="1898734at2759"/>
<dbReference type="AlphaFoldDB" id="A0A9P7F1E5"/>
<dbReference type="RefSeq" id="XP_041290195.1">
    <property type="nucleotide sequence ID" value="XM_041441831.1"/>
</dbReference>
<reference evidence="1" key="1">
    <citation type="journal article" date="2020" name="New Phytol.">
        <title>Comparative genomics reveals dynamic genome evolution in host specialist ectomycorrhizal fungi.</title>
        <authorList>
            <person name="Lofgren L.A."/>
            <person name="Nguyen N.H."/>
            <person name="Vilgalys R."/>
            <person name="Ruytinx J."/>
            <person name="Liao H.L."/>
            <person name="Branco S."/>
            <person name="Kuo A."/>
            <person name="LaButti K."/>
            <person name="Lipzen A."/>
            <person name="Andreopoulos W."/>
            <person name="Pangilinan J."/>
            <person name="Riley R."/>
            <person name="Hundley H."/>
            <person name="Na H."/>
            <person name="Barry K."/>
            <person name="Grigoriev I.V."/>
            <person name="Stajich J.E."/>
            <person name="Kennedy P.G."/>
        </authorList>
    </citation>
    <scope>NUCLEOTIDE SEQUENCE</scope>
    <source>
        <strain evidence="1">FC423</strain>
    </source>
</reference>